<feature type="compositionally biased region" description="Low complexity" evidence="1">
    <location>
        <begin position="120"/>
        <end position="151"/>
    </location>
</feature>
<comment type="caution">
    <text evidence="2">The sequence shown here is derived from an EMBL/GenBank/DDBJ whole genome shotgun (WGS) entry which is preliminary data.</text>
</comment>
<name>A0AAD3HIM4_9CHLO</name>
<feature type="non-terminal residue" evidence="2">
    <location>
        <position position="1"/>
    </location>
</feature>
<feature type="region of interest" description="Disordered" evidence="1">
    <location>
        <begin position="245"/>
        <end position="288"/>
    </location>
</feature>
<accession>A0AAD3HIM4</accession>
<evidence type="ECO:0000256" key="1">
    <source>
        <dbReference type="SAM" id="MobiDB-lite"/>
    </source>
</evidence>
<protein>
    <submittedName>
        <fullName evidence="2">Uncharacterized protein</fullName>
    </submittedName>
</protein>
<evidence type="ECO:0000313" key="3">
    <source>
        <dbReference type="Proteomes" id="UP001054857"/>
    </source>
</evidence>
<gene>
    <name evidence="2" type="ORF">Agub_g2471</name>
</gene>
<feature type="compositionally biased region" description="Low complexity" evidence="1">
    <location>
        <begin position="270"/>
        <end position="284"/>
    </location>
</feature>
<evidence type="ECO:0000313" key="2">
    <source>
        <dbReference type="EMBL" id="GFR41720.1"/>
    </source>
</evidence>
<proteinExistence type="predicted"/>
<dbReference type="EMBL" id="BMAR01000002">
    <property type="protein sequence ID" value="GFR41720.1"/>
    <property type="molecule type" value="Genomic_DNA"/>
</dbReference>
<feature type="region of interest" description="Disordered" evidence="1">
    <location>
        <begin position="860"/>
        <end position="887"/>
    </location>
</feature>
<dbReference type="Proteomes" id="UP001054857">
    <property type="component" value="Unassembled WGS sequence"/>
</dbReference>
<reference evidence="2 3" key="1">
    <citation type="journal article" date="2021" name="Sci. Rep.">
        <title>Genome sequencing of the multicellular alga Astrephomene provides insights into convergent evolution of germ-soma differentiation.</title>
        <authorList>
            <person name="Yamashita S."/>
            <person name="Yamamoto K."/>
            <person name="Matsuzaki R."/>
            <person name="Suzuki S."/>
            <person name="Yamaguchi H."/>
            <person name="Hirooka S."/>
            <person name="Minakuchi Y."/>
            <person name="Miyagishima S."/>
            <person name="Kawachi M."/>
            <person name="Toyoda A."/>
            <person name="Nozaki H."/>
        </authorList>
    </citation>
    <scope>NUCLEOTIDE SEQUENCE [LARGE SCALE GENOMIC DNA]</scope>
    <source>
        <strain evidence="2 3">NIES-4017</strain>
    </source>
</reference>
<keyword evidence="3" id="KW-1185">Reference proteome</keyword>
<sequence length="937" mass="98519">MPPQSFCQALKRISDGLQQIAALPTSNVLRQPRESSKGEVHNAIMASTHFHLNVSELSKYVRDALEQVWDIKQSPQLEATATSMGISLDIIPRAAALQMQILAAREHPGGNVGNEAAGINPAHSPNAASTSPTTTTAPTSRTAPTRPTTTAGLSPEAIQATQLHEQLDAIFLSSALQGLLMLCIILGAPSKVQSTGGPAAASATLAANRPRLYEQVCDIAVGRCMAAAVRLVEREGWPNAKEHIERASTAAAAAAQGHDGGSGRGRSKSSRAPASRRAAAASSGPLSQEIAERQQDLYELSCSLMQLVTESLQRLMKWGIADAQTVTSVTDGVVTGRQQQPWGLPQHLLLQLQQPLLRMLLRSGVIAATCSALNAASPLWRYAAEGAAGAAGAAASPSAATATVSGGGGGRPNRILVVLEALYYACTSMIGCLDDTGDLLQLSDDEEDCREVLEILAAPEVVGLQRLLLERVVADSGGDDDGGGGGGGSDARPSIAAEKVVPTLICNERLTLSHARIVSVVFQCWSRVEQCPRLRPMVPAAPERVRLSLRLARALHRLTCGRGVGGHYHVTGSSAASASSSSSSSSAAAVVQLLDLTISLEGLMLGVRGAAASSAEDTCMSVEELLEASFEAPSFEVSEVSFEESSEVPEAEVPAVLDAKEACAWALAVVNDVQQRGWAMGDAERQQLHTRLPTFTLRTLAADPIASRLPADARRTLALRLVRTGLMHNLDARLRHTVHAMFGAAAAATTAAGAEHRAYEAVLESVLFNTYLLLKPLLQEMLRQSCRGQLGAEETEETNSRSESGARTGKAVVDSGSGDEHSQGDNRDADPWVTKRELGLFITVSKLALRTAADLSSSQEEAAAVRQSGSNAVAPERARPPPSTSGARARMLARMLTLQMDAGIGLLVGWRRQRALPPGPRAAAGLTEALTLAARAA</sequence>
<feature type="region of interest" description="Disordered" evidence="1">
    <location>
        <begin position="792"/>
        <end position="830"/>
    </location>
</feature>
<dbReference type="AlphaFoldDB" id="A0AAD3HIM4"/>
<organism evidence="2 3">
    <name type="scientific">Astrephomene gubernaculifera</name>
    <dbReference type="NCBI Taxonomy" id="47775"/>
    <lineage>
        <taxon>Eukaryota</taxon>
        <taxon>Viridiplantae</taxon>
        <taxon>Chlorophyta</taxon>
        <taxon>core chlorophytes</taxon>
        <taxon>Chlorophyceae</taxon>
        <taxon>CS clade</taxon>
        <taxon>Chlamydomonadales</taxon>
        <taxon>Astrephomenaceae</taxon>
        <taxon>Astrephomene</taxon>
    </lineage>
</organism>
<feature type="compositionally biased region" description="Basic and acidic residues" evidence="1">
    <location>
        <begin position="818"/>
        <end position="830"/>
    </location>
</feature>
<feature type="region of interest" description="Disordered" evidence="1">
    <location>
        <begin position="108"/>
        <end position="152"/>
    </location>
</feature>